<feature type="binding site" evidence="6 7">
    <location>
        <begin position="133"/>
        <end position="134"/>
    </location>
    <ligand>
        <name>FMN</name>
        <dbReference type="ChEBI" id="CHEBI:58210"/>
    </ligand>
</feature>
<keyword evidence="3 6" id="KW-0288">FMN</keyword>
<comment type="function">
    <text evidence="6">Catalyzes the oxidation of either pyridoxine 5'-phosphate (PNP) or pyridoxamine 5'-phosphate (PMP) into pyridoxal 5'-phosphate (PLP).</text>
</comment>
<dbReference type="InterPro" id="IPR011576">
    <property type="entry name" value="Pyridox_Oxase_N"/>
</dbReference>
<feature type="binding site" evidence="6">
    <location>
        <position position="120"/>
    </location>
    <ligand>
        <name>substrate</name>
    </ligand>
</feature>
<comment type="caution">
    <text evidence="6">Lacks conserved residue(s) required for the propagation of feature annotation.</text>
</comment>
<dbReference type="InterPro" id="IPR019740">
    <property type="entry name" value="Pyridox_Oxase_CS"/>
</dbReference>
<comment type="pathway">
    <text evidence="6">Cofactor metabolism; pyridoxal 5'-phosphate salvage; pyridoxal 5'-phosphate from pyridoxamine 5'-phosphate: step 1/1.</text>
</comment>
<feature type="domain" description="Pyridoxamine 5'-phosphate oxidase N-terminal" evidence="8">
    <location>
        <begin position="32"/>
        <end position="153"/>
    </location>
</feature>
<dbReference type="Pfam" id="PF01243">
    <property type="entry name" value="PNPOx_N"/>
    <property type="match status" value="1"/>
</dbReference>
<keyword evidence="11" id="KW-1185">Reference proteome</keyword>
<dbReference type="PROSITE" id="PS01064">
    <property type="entry name" value="PYRIDOX_OXIDASE"/>
    <property type="match status" value="1"/>
</dbReference>
<accession>A0A4R1I6V0</accession>
<dbReference type="EC" id="1.4.3.5" evidence="6"/>
<dbReference type="PIRSF" id="PIRSF000190">
    <property type="entry name" value="Pyd_amn-ph_oxd"/>
    <property type="match status" value="1"/>
</dbReference>
<dbReference type="RefSeq" id="WP_131834002.1">
    <property type="nucleotide sequence ID" value="NZ_SMFY01000001.1"/>
</dbReference>
<comment type="catalytic activity">
    <reaction evidence="6">
        <text>pyridoxamine 5'-phosphate + O2 + H2O = pyridoxal 5'-phosphate + H2O2 + NH4(+)</text>
        <dbReference type="Rhea" id="RHEA:15817"/>
        <dbReference type="ChEBI" id="CHEBI:15377"/>
        <dbReference type="ChEBI" id="CHEBI:15379"/>
        <dbReference type="ChEBI" id="CHEBI:16240"/>
        <dbReference type="ChEBI" id="CHEBI:28938"/>
        <dbReference type="ChEBI" id="CHEBI:58451"/>
        <dbReference type="ChEBI" id="CHEBI:597326"/>
        <dbReference type="EC" id="1.4.3.5"/>
    </reaction>
</comment>
<feature type="binding site" evidence="6 7">
    <location>
        <begin position="69"/>
        <end position="70"/>
    </location>
    <ligand>
        <name>FMN</name>
        <dbReference type="ChEBI" id="CHEBI:58210"/>
    </ligand>
</feature>
<feature type="domain" description="Pyridoxine 5'-phosphate oxidase dimerisation C-terminal" evidence="9">
    <location>
        <begin position="165"/>
        <end position="208"/>
    </location>
</feature>
<evidence type="ECO:0000259" key="8">
    <source>
        <dbReference type="Pfam" id="PF01243"/>
    </source>
</evidence>
<sequence>MEAPEQLTSGDFTASMEPFLLFEEWFAEAKESEPNDPHAMALATVDADGLPDVRMVLLNQRDARGFVFFTNTGSAKGRELAAVPKAAAVFHWKSLRRQVRVRGAVETVSDAEADAYFASRPRLSQIGAWASQQSRPMGGRFALEAAVAKVTAQYALGAVPRPAHWTGFRIRPVQIEFWHDRPFRLHDRVVFARENADMTDWTKTRLFP</sequence>
<dbReference type="EMBL" id="SMFY01000001">
    <property type="protein sequence ID" value="TCK30708.1"/>
    <property type="molecule type" value="Genomic_DNA"/>
</dbReference>
<dbReference type="Gene3D" id="2.30.110.10">
    <property type="entry name" value="Electron Transport, Fmn-binding Protein, Chain A"/>
    <property type="match status" value="1"/>
</dbReference>
<evidence type="ECO:0000256" key="1">
    <source>
        <dbReference type="ARBA" id="ARBA00007301"/>
    </source>
</evidence>
<evidence type="ECO:0000259" key="9">
    <source>
        <dbReference type="Pfam" id="PF10590"/>
    </source>
</evidence>
<feature type="binding site" evidence="6 7">
    <location>
        <position position="98"/>
    </location>
    <ligand>
        <name>FMN</name>
        <dbReference type="ChEBI" id="CHEBI:58210"/>
    </ligand>
</feature>
<proteinExistence type="inferred from homology"/>
<feature type="binding site" evidence="6 7">
    <location>
        <position position="178"/>
    </location>
    <ligand>
        <name>FMN</name>
        <dbReference type="ChEBI" id="CHEBI:58210"/>
    </ligand>
</feature>
<dbReference type="SUPFAM" id="SSF50475">
    <property type="entry name" value="FMN-binding split barrel"/>
    <property type="match status" value="1"/>
</dbReference>
<dbReference type="NCBIfam" id="NF004231">
    <property type="entry name" value="PRK05679.1"/>
    <property type="match status" value="1"/>
</dbReference>
<evidence type="ECO:0000313" key="11">
    <source>
        <dbReference type="Proteomes" id="UP000295030"/>
    </source>
</evidence>
<feature type="binding site" evidence="6">
    <location>
        <position position="116"/>
    </location>
    <ligand>
        <name>substrate</name>
    </ligand>
</feature>
<evidence type="ECO:0000256" key="4">
    <source>
        <dbReference type="ARBA" id="ARBA00023002"/>
    </source>
</evidence>
<dbReference type="NCBIfam" id="TIGR00558">
    <property type="entry name" value="pdxH"/>
    <property type="match status" value="1"/>
</dbReference>
<dbReference type="GO" id="GO:0004733">
    <property type="term" value="F:pyridoxamine phosphate oxidase activity"/>
    <property type="evidence" value="ECO:0007669"/>
    <property type="project" value="UniProtKB-UniRule"/>
</dbReference>
<dbReference type="Proteomes" id="UP000295030">
    <property type="component" value="Unassembled WGS sequence"/>
</dbReference>
<comment type="catalytic activity">
    <reaction evidence="6">
        <text>pyridoxine 5'-phosphate + O2 = pyridoxal 5'-phosphate + H2O2</text>
        <dbReference type="Rhea" id="RHEA:15149"/>
        <dbReference type="ChEBI" id="CHEBI:15379"/>
        <dbReference type="ChEBI" id="CHEBI:16240"/>
        <dbReference type="ChEBI" id="CHEBI:58589"/>
        <dbReference type="ChEBI" id="CHEBI:597326"/>
        <dbReference type="EC" id="1.4.3.5"/>
    </reaction>
</comment>
<evidence type="ECO:0000256" key="6">
    <source>
        <dbReference type="HAMAP-Rule" id="MF_01629"/>
    </source>
</evidence>
<feature type="binding site" evidence="6 7">
    <location>
        <position position="76"/>
    </location>
    <ligand>
        <name>FMN</name>
        <dbReference type="ChEBI" id="CHEBI:58210"/>
    </ligand>
</feature>
<evidence type="ECO:0000256" key="7">
    <source>
        <dbReference type="PIRSR" id="PIRSR000190-2"/>
    </source>
</evidence>
<dbReference type="InterPro" id="IPR012349">
    <property type="entry name" value="Split_barrel_FMN-bd"/>
</dbReference>
<evidence type="ECO:0000256" key="3">
    <source>
        <dbReference type="ARBA" id="ARBA00022643"/>
    </source>
</evidence>
<dbReference type="PANTHER" id="PTHR10851:SF0">
    <property type="entry name" value="PYRIDOXINE-5'-PHOSPHATE OXIDASE"/>
    <property type="match status" value="1"/>
</dbReference>
<dbReference type="PANTHER" id="PTHR10851">
    <property type="entry name" value="PYRIDOXINE-5-PHOSPHATE OXIDASE"/>
    <property type="match status" value="1"/>
</dbReference>
<gene>
    <name evidence="6" type="primary">pdxH</name>
    <name evidence="10" type="ORF">EV667_0806</name>
</gene>
<feature type="binding site" evidence="6 7">
    <location>
        <position position="188"/>
    </location>
    <ligand>
        <name>FMN</name>
        <dbReference type="ChEBI" id="CHEBI:58210"/>
    </ligand>
</feature>
<reference evidence="10 11" key="1">
    <citation type="submission" date="2019-03" db="EMBL/GenBank/DDBJ databases">
        <title>Genomic Encyclopedia of Type Strains, Phase IV (KMG-IV): sequencing the most valuable type-strain genomes for metagenomic binning, comparative biology and taxonomic classification.</title>
        <authorList>
            <person name="Goeker M."/>
        </authorList>
    </citation>
    <scope>NUCLEOTIDE SEQUENCE [LARGE SCALE GENOMIC DNA]</scope>
    <source>
        <strain evidence="10 11">DSM 101</strain>
    </source>
</reference>
<name>A0A4R1I6V0_ANCAQ</name>
<dbReference type="GO" id="GO:0008615">
    <property type="term" value="P:pyridoxine biosynthetic process"/>
    <property type="evidence" value="ECO:0007669"/>
    <property type="project" value="UniProtKB-UniRule"/>
</dbReference>
<dbReference type="AlphaFoldDB" id="A0A4R1I6V0"/>
<protein>
    <recommendedName>
        <fullName evidence="6">Pyridoxine/pyridoxamine 5'-phosphate oxidase</fullName>
        <ecNumber evidence="6">1.4.3.5</ecNumber>
    </recommendedName>
    <alternativeName>
        <fullName evidence="6">PNP/PMP oxidase</fullName>
        <shortName evidence="6">PNPOx</shortName>
    </alternativeName>
    <alternativeName>
        <fullName evidence="6">Pyridoxal 5'-phosphate synthase</fullName>
    </alternativeName>
</protein>
<dbReference type="OrthoDB" id="9780392at2"/>
<evidence type="ECO:0000256" key="5">
    <source>
        <dbReference type="ARBA" id="ARBA00023096"/>
    </source>
</evidence>
<evidence type="ECO:0000256" key="2">
    <source>
        <dbReference type="ARBA" id="ARBA00022630"/>
    </source>
</evidence>
<dbReference type="Pfam" id="PF10590">
    <property type="entry name" value="PNP_phzG_C"/>
    <property type="match status" value="1"/>
</dbReference>
<organism evidence="10 11">
    <name type="scientific">Ancylobacter aquaticus</name>
    <dbReference type="NCBI Taxonomy" id="100"/>
    <lineage>
        <taxon>Bacteria</taxon>
        <taxon>Pseudomonadati</taxon>
        <taxon>Pseudomonadota</taxon>
        <taxon>Alphaproteobacteria</taxon>
        <taxon>Hyphomicrobiales</taxon>
        <taxon>Xanthobacteraceae</taxon>
        <taxon>Ancylobacter</taxon>
    </lineage>
</organism>
<dbReference type="HAMAP" id="MF_01629">
    <property type="entry name" value="PdxH"/>
    <property type="match status" value="1"/>
</dbReference>
<comment type="similarity">
    <text evidence="1 6">Belongs to the pyridoxamine 5'-phosphate oxidase family.</text>
</comment>
<dbReference type="InterPro" id="IPR019576">
    <property type="entry name" value="Pyridoxamine_oxidase_dimer_C"/>
</dbReference>
<keyword evidence="4 6" id="KW-0560">Oxidoreductase</keyword>
<comment type="pathway">
    <text evidence="6">Cofactor metabolism; pyridoxal 5'-phosphate salvage; pyridoxal 5'-phosphate from pyridoxine 5'-phosphate: step 1/1.</text>
</comment>
<comment type="subunit">
    <text evidence="6">Homodimer.</text>
</comment>
<dbReference type="GO" id="GO:0010181">
    <property type="term" value="F:FMN binding"/>
    <property type="evidence" value="ECO:0007669"/>
    <property type="project" value="UniProtKB-UniRule"/>
</dbReference>
<comment type="caution">
    <text evidence="10">The sequence shown here is derived from an EMBL/GenBank/DDBJ whole genome shotgun (WGS) entry which is preliminary data.</text>
</comment>
<feature type="binding site" evidence="6">
    <location>
        <position position="124"/>
    </location>
    <ligand>
        <name>substrate</name>
    </ligand>
</feature>
<keyword evidence="2 6" id="KW-0285">Flavoprotein</keyword>
<evidence type="ECO:0000313" key="10">
    <source>
        <dbReference type="EMBL" id="TCK30708.1"/>
    </source>
</evidence>
<dbReference type="UniPathway" id="UPA01068">
    <property type="reaction ID" value="UER00304"/>
</dbReference>
<dbReference type="InterPro" id="IPR000659">
    <property type="entry name" value="Pyridox_Oxase"/>
</dbReference>
<feature type="binding site" evidence="6">
    <location>
        <begin position="184"/>
        <end position="186"/>
    </location>
    <ligand>
        <name>substrate</name>
    </ligand>
</feature>
<keyword evidence="5 6" id="KW-0664">Pyridoxine biosynthesis</keyword>
<comment type="cofactor">
    <cofactor evidence="6 7">
        <name>FMN</name>
        <dbReference type="ChEBI" id="CHEBI:58210"/>
    </cofactor>
    <text evidence="6 7">Binds 1 FMN per subunit.</text>
</comment>